<dbReference type="Proteomes" id="UP000468864">
    <property type="component" value="Unassembled WGS sequence"/>
</dbReference>
<dbReference type="GO" id="GO:0004488">
    <property type="term" value="F:methylenetetrahydrofolate dehydrogenase (NADP+) activity"/>
    <property type="evidence" value="ECO:0007669"/>
    <property type="project" value="InterPro"/>
</dbReference>
<dbReference type="EMBL" id="WUEP01000002">
    <property type="protein sequence ID" value="NEH90253.1"/>
    <property type="molecule type" value="Genomic_DNA"/>
</dbReference>
<evidence type="ECO:0000259" key="1">
    <source>
        <dbReference type="Pfam" id="PF02882"/>
    </source>
</evidence>
<proteinExistence type="predicted"/>
<reference evidence="2 3" key="1">
    <citation type="submission" date="2019-12" db="EMBL/GenBank/DDBJ databases">
        <title>Rhizobium genotypes associated with high levels of biological nitrogen fixation by grain legumes in a temperate-maritime cropping system.</title>
        <authorList>
            <person name="Maluk M."/>
            <person name="Francesc Ferrando Molina F."/>
            <person name="Lopez Del Egido L."/>
            <person name="Lafos M."/>
            <person name="Langarica-Fuentes A."/>
            <person name="Gebre Yohannes G."/>
            <person name="Young M.W."/>
            <person name="Martin P."/>
            <person name="Gantlett R."/>
            <person name="Kenicer G."/>
            <person name="Hawes C."/>
            <person name="Begg G.S."/>
            <person name="Quilliam R.S."/>
            <person name="Squire G.R."/>
            <person name="Poole P.S."/>
            <person name="Young P.W."/>
            <person name="Iannetta P.M."/>
            <person name="James E.K."/>
        </authorList>
    </citation>
    <scope>NUCLEOTIDE SEQUENCE [LARGE SCALE GENOMIC DNA]</scope>
    <source>
        <strain evidence="2 3">JHI2449</strain>
    </source>
</reference>
<dbReference type="InterPro" id="IPR000672">
    <property type="entry name" value="THF_DH/CycHdrlase"/>
</dbReference>
<dbReference type="RefSeq" id="WP_163874476.1">
    <property type="nucleotide sequence ID" value="NZ_WUEP01000002.1"/>
</dbReference>
<accession>A0A6N9Z9Z6</accession>
<dbReference type="Gene3D" id="3.40.50.720">
    <property type="entry name" value="NAD(P)-binding Rossmann-like Domain"/>
    <property type="match status" value="1"/>
</dbReference>
<protein>
    <recommendedName>
        <fullName evidence="1">Tetrahydrofolate dehydrogenase/cyclohydrolase NAD(P)-binding domain-containing protein</fullName>
    </recommendedName>
</protein>
<dbReference type="Gene3D" id="3.40.50.10860">
    <property type="entry name" value="Leucine Dehydrogenase, chain A, domain 1"/>
    <property type="match status" value="1"/>
</dbReference>
<organism evidence="2 3">
    <name type="scientific">Rhizobium laguerreae</name>
    <dbReference type="NCBI Taxonomy" id="1076926"/>
    <lineage>
        <taxon>Bacteria</taxon>
        <taxon>Pseudomonadati</taxon>
        <taxon>Pseudomonadota</taxon>
        <taxon>Alphaproteobacteria</taxon>
        <taxon>Hyphomicrobiales</taxon>
        <taxon>Rhizobiaceae</taxon>
        <taxon>Rhizobium/Agrobacterium group</taxon>
        <taxon>Rhizobium</taxon>
    </lineage>
</organism>
<dbReference type="Pfam" id="PF02882">
    <property type="entry name" value="THF_DHG_CYH_C"/>
    <property type="match status" value="1"/>
</dbReference>
<comment type="caution">
    <text evidence="2">The sequence shown here is derived from an EMBL/GenBank/DDBJ whole genome shotgun (WGS) entry which is preliminary data.</text>
</comment>
<dbReference type="AlphaFoldDB" id="A0A6N9Z9Z6"/>
<evidence type="ECO:0000313" key="3">
    <source>
        <dbReference type="Proteomes" id="UP000468864"/>
    </source>
</evidence>
<feature type="domain" description="Tetrahydrofolate dehydrogenase/cyclohydrolase NAD(P)-binding" evidence="1">
    <location>
        <begin position="76"/>
        <end position="105"/>
    </location>
</feature>
<dbReference type="InterPro" id="IPR020631">
    <property type="entry name" value="THF_DH/CycHdrlase_NAD-bd_dom"/>
</dbReference>
<sequence>MVPATQPRACFRRHRACGHRSTCSDCGAVIPGVRADRRAAKARLSARTPVIAKPFDAGRIPRAPALFCCCPAASIRTGAITPVLGGVGPMTITSLMHNSLIAASMRSGLAVPLLRQM</sequence>
<evidence type="ECO:0000313" key="2">
    <source>
        <dbReference type="EMBL" id="NEH90253.1"/>
    </source>
</evidence>
<gene>
    <name evidence="2" type="ORF">GR206_04230</name>
</gene>
<name>A0A6N9Z9Z6_9HYPH</name>
<dbReference type="PRINTS" id="PR00085">
    <property type="entry name" value="THFDHDRGNASE"/>
</dbReference>